<evidence type="ECO:0000256" key="8">
    <source>
        <dbReference type="ARBA" id="ARBA00050040"/>
    </source>
</evidence>
<dbReference type="InterPro" id="IPR017657">
    <property type="entry name" value="L-lysine_6-transaminase"/>
</dbReference>
<gene>
    <name evidence="10" type="primary">lat</name>
    <name evidence="10" type="ORF">Pla133_21810</name>
</gene>
<evidence type="ECO:0000256" key="5">
    <source>
        <dbReference type="ARBA" id="ARBA00022679"/>
    </source>
</evidence>
<evidence type="ECO:0000256" key="9">
    <source>
        <dbReference type="RuleBase" id="RU003560"/>
    </source>
</evidence>
<comment type="similarity">
    <text evidence="2 9">Belongs to the class-III pyridoxal-phosphate-dependent aminotransferase family.</text>
</comment>
<dbReference type="Gene3D" id="3.40.640.10">
    <property type="entry name" value="Type I PLP-dependent aspartate aminotransferase-like (Major domain)"/>
    <property type="match status" value="1"/>
</dbReference>
<dbReference type="NCBIfam" id="TIGR03251">
    <property type="entry name" value="LAT_fam"/>
    <property type="match status" value="1"/>
</dbReference>
<dbReference type="GO" id="GO:0045484">
    <property type="term" value="F:L-lysine 6-transaminase activity"/>
    <property type="evidence" value="ECO:0007669"/>
    <property type="project" value="UniProtKB-EC"/>
</dbReference>
<keyword evidence="5 10" id="KW-0808">Transferase</keyword>
<evidence type="ECO:0000256" key="1">
    <source>
        <dbReference type="ARBA" id="ARBA00001933"/>
    </source>
</evidence>
<evidence type="ECO:0000256" key="7">
    <source>
        <dbReference type="ARBA" id="ARBA00030921"/>
    </source>
</evidence>
<protein>
    <recommendedName>
        <fullName evidence="8">L-lysine-epsilon aminotransferase</fullName>
        <ecNumber evidence="3">2.6.1.36</ecNumber>
    </recommendedName>
    <alternativeName>
        <fullName evidence="7">Lysine 6-aminotransferase</fullName>
    </alternativeName>
</protein>
<evidence type="ECO:0000256" key="6">
    <source>
        <dbReference type="ARBA" id="ARBA00022898"/>
    </source>
</evidence>
<dbReference type="Gene3D" id="3.90.1150.10">
    <property type="entry name" value="Aspartate Aminotransferase, domain 1"/>
    <property type="match status" value="1"/>
</dbReference>
<dbReference type="InterPro" id="IPR015422">
    <property type="entry name" value="PyrdxlP-dep_Trfase_small"/>
</dbReference>
<dbReference type="Proteomes" id="UP000316921">
    <property type="component" value="Chromosome"/>
</dbReference>
<dbReference type="Pfam" id="PF00202">
    <property type="entry name" value="Aminotran_3"/>
    <property type="match status" value="1"/>
</dbReference>
<dbReference type="EC" id="2.6.1.36" evidence="3"/>
<dbReference type="GO" id="GO:0017000">
    <property type="term" value="P:antibiotic biosynthetic process"/>
    <property type="evidence" value="ECO:0007669"/>
    <property type="project" value="InterPro"/>
</dbReference>
<keyword evidence="6 9" id="KW-0663">Pyridoxal phosphate</keyword>
<dbReference type="PANTHER" id="PTHR43206">
    <property type="entry name" value="AMINOTRANSFERASE"/>
    <property type="match status" value="1"/>
</dbReference>
<dbReference type="KEGG" id="pbap:Pla133_21810"/>
<dbReference type="InterPro" id="IPR015424">
    <property type="entry name" value="PyrdxlP-dep_Trfase"/>
</dbReference>
<dbReference type="InterPro" id="IPR015421">
    <property type="entry name" value="PyrdxlP-dep_Trfase_major"/>
</dbReference>
<dbReference type="SUPFAM" id="SSF53383">
    <property type="entry name" value="PLP-dependent transferases"/>
    <property type="match status" value="1"/>
</dbReference>
<proteinExistence type="inferred from homology"/>
<evidence type="ECO:0000256" key="3">
    <source>
        <dbReference type="ARBA" id="ARBA00013071"/>
    </source>
</evidence>
<evidence type="ECO:0000256" key="2">
    <source>
        <dbReference type="ARBA" id="ARBA00008954"/>
    </source>
</evidence>
<evidence type="ECO:0000313" key="11">
    <source>
        <dbReference type="Proteomes" id="UP000316921"/>
    </source>
</evidence>
<accession>A0A518BJI8</accession>
<dbReference type="EMBL" id="CP036287">
    <property type="protein sequence ID" value="QDU67103.1"/>
    <property type="molecule type" value="Genomic_DNA"/>
</dbReference>
<dbReference type="InterPro" id="IPR005814">
    <property type="entry name" value="Aminotrans_3"/>
</dbReference>
<reference evidence="10 11" key="1">
    <citation type="submission" date="2019-02" db="EMBL/GenBank/DDBJ databases">
        <title>Deep-cultivation of Planctomycetes and their phenomic and genomic characterization uncovers novel biology.</title>
        <authorList>
            <person name="Wiegand S."/>
            <person name="Jogler M."/>
            <person name="Boedeker C."/>
            <person name="Pinto D."/>
            <person name="Vollmers J."/>
            <person name="Rivas-Marin E."/>
            <person name="Kohn T."/>
            <person name="Peeters S.H."/>
            <person name="Heuer A."/>
            <person name="Rast P."/>
            <person name="Oberbeckmann S."/>
            <person name="Bunk B."/>
            <person name="Jeske O."/>
            <person name="Meyerdierks A."/>
            <person name="Storesund J.E."/>
            <person name="Kallscheuer N."/>
            <person name="Luecker S."/>
            <person name="Lage O.M."/>
            <person name="Pohl T."/>
            <person name="Merkel B.J."/>
            <person name="Hornburger P."/>
            <person name="Mueller R.-W."/>
            <person name="Bruemmer F."/>
            <person name="Labrenz M."/>
            <person name="Spormann A.M."/>
            <person name="Op den Camp H."/>
            <person name="Overmann J."/>
            <person name="Amann R."/>
            <person name="Jetten M.S.M."/>
            <person name="Mascher T."/>
            <person name="Medema M.H."/>
            <person name="Devos D.P."/>
            <person name="Kaster A.-K."/>
            <person name="Ovreas L."/>
            <person name="Rohde M."/>
            <person name="Galperin M.Y."/>
            <person name="Jogler C."/>
        </authorList>
    </citation>
    <scope>NUCLEOTIDE SEQUENCE [LARGE SCALE GENOMIC DNA]</scope>
    <source>
        <strain evidence="10 11">Pla133</strain>
    </source>
</reference>
<keyword evidence="4 10" id="KW-0032">Aminotransferase</keyword>
<keyword evidence="11" id="KW-1185">Reference proteome</keyword>
<dbReference type="GO" id="GO:0009450">
    <property type="term" value="P:gamma-aminobutyric acid catabolic process"/>
    <property type="evidence" value="ECO:0007669"/>
    <property type="project" value="TreeGrafter"/>
</dbReference>
<organism evidence="10 11">
    <name type="scientific">Engelhardtia mirabilis</name>
    <dbReference type="NCBI Taxonomy" id="2528011"/>
    <lineage>
        <taxon>Bacteria</taxon>
        <taxon>Pseudomonadati</taxon>
        <taxon>Planctomycetota</taxon>
        <taxon>Planctomycetia</taxon>
        <taxon>Planctomycetia incertae sedis</taxon>
        <taxon>Engelhardtia</taxon>
    </lineage>
</organism>
<dbReference type="PIRSF" id="PIRSF000521">
    <property type="entry name" value="Transaminase_4ab_Lys_Orn"/>
    <property type="match status" value="1"/>
</dbReference>
<sequence length="443" mass="49170">MIRPTDVHEHLARHQLADGFPMVLDLEKSHGVWLRDSVSGNEYLDCFTSFASWPLGYRHPGLDDRAFRDELLEAALNKPANSDLYTTSMAEFVDAFASRVTPASHPHHFWISGGGLAVENAMKTAFDWKARKLGRTKMTDSVQDLVILHFRQAFHGRTGYTMSVTNTLPDKVGLFPKFDWPRVHNPAMVVDNQGKIVNDIEAEEARACAEIEAAFAQSGQHVAAILIEPIQGEGGDNYFRPEFLRKLRAYADEREALLIFDEVQTGFFGTGSPWCWQIYGVEPDVVAFGKKTQVCGIYANRRVDEVEDNVFHRSSRINSTWGGNLVDMVRCRRFIEIIEADGLGENTAARGCQVVGGLRAVAAETGAFSNVRGMGSWVAFTFEDGPTRSQFLARLRDEVKMLALPSGTSSVRLRMPLILSESEGDEVIGRIRATAEKGAKAPA</sequence>
<dbReference type="PANTHER" id="PTHR43206:SF2">
    <property type="entry name" value="4-AMINOBUTYRATE AMINOTRANSFERASE GABT"/>
    <property type="match status" value="1"/>
</dbReference>
<comment type="cofactor">
    <cofactor evidence="1">
        <name>pyridoxal 5'-phosphate</name>
        <dbReference type="ChEBI" id="CHEBI:597326"/>
    </cofactor>
</comment>
<dbReference type="GO" id="GO:0030170">
    <property type="term" value="F:pyridoxal phosphate binding"/>
    <property type="evidence" value="ECO:0007669"/>
    <property type="project" value="InterPro"/>
</dbReference>
<evidence type="ECO:0000313" key="10">
    <source>
        <dbReference type="EMBL" id="QDU67103.1"/>
    </source>
</evidence>
<name>A0A518BJI8_9BACT</name>
<dbReference type="AlphaFoldDB" id="A0A518BJI8"/>
<evidence type="ECO:0000256" key="4">
    <source>
        <dbReference type="ARBA" id="ARBA00022576"/>
    </source>
</evidence>